<comment type="caution">
    <text evidence="1">The sequence shown here is derived from an EMBL/GenBank/DDBJ whole genome shotgun (WGS) entry which is preliminary data.</text>
</comment>
<evidence type="ECO:0008006" key="3">
    <source>
        <dbReference type="Google" id="ProtNLM"/>
    </source>
</evidence>
<proteinExistence type="predicted"/>
<protein>
    <recommendedName>
        <fullName evidence="3">DUF2589 domain-containing protein</fullName>
    </recommendedName>
</protein>
<dbReference type="AlphaFoldDB" id="A0A5A5RWN9"/>
<sequence>MALATVMLEFIDMIGFDKDGKTRLITFTLTRPDENPVSKQWEKQTLTVEAPLLGLVPIPALLIDSVDINLTVKIDSTLTTTSNTTSKASVGAEADWGWGKATFSGSVSTSQSNTRTTDQSATFTVDVHAQQQPLPEGMARLMDVMASCITPLPTST</sequence>
<organism evidence="1 2">
    <name type="scientific">Microcystis aeruginosa NIES-2520</name>
    <dbReference type="NCBI Taxonomy" id="2303982"/>
    <lineage>
        <taxon>Bacteria</taxon>
        <taxon>Bacillati</taxon>
        <taxon>Cyanobacteriota</taxon>
        <taxon>Cyanophyceae</taxon>
        <taxon>Oscillatoriophycideae</taxon>
        <taxon>Chroococcales</taxon>
        <taxon>Microcystaceae</taxon>
        <taxon>Microcystis</taxon>
    </lineage>
</organism>
<name>A0A5A5RWN9_MICAE</name>
<dbReference type="Pfam" id="PF11655">
    <property type="entry name" value="DUF2589"/>
    <property type="match status" value="1"/>
</dbReference>
<dbReference type="EMBL" id="BHVP01000147">
    <property type="protein sequence ID" value="GCA77517.1"/>
    <property type="molecule type" value="Genomic_DNA"/>
</dbReference>
<accession>A0A5A5RWN9</accession>
<evidence type="ECO:0000313" key="2">
    <source>
        <dbReference type="Proteomes" id="UP000324917"/>
    </source>
</evidence>
<gene>
    <name evidence="1" type="ORF">MiTe_04372</name>
</gene>
<dbReference type="InterPro" id="IPR024510">
    <property type="entry name" value="DUF2589"/>
</dbReference>
<dbReference type="Proteomes" id="UP000324917">
    <property type="component" value="Unassembled WGS sequence"/>
</dbReference>
<evidence type="ECO:0000313" key="1">
    <source>
        <dbReference type="EMBL" id="GCA77517.1"/>
    </source>
</evidence>
<reference evidence="1 2" key="1">
    <citation type="submission" date="2018-09" db="EMBL/GenBank/DDBJ databases">
        <title>Evolutionary history of phycoerythrin pigmentation in the water bloom-forming cyanobacterium Microcystis aeruginosa.</title>
        <authorList>
            <person name="Tanabe Y."/>
            <person name="Tanabe Y."/>
            <person name="Yamaguchi H."/>
        </authorList>
    </citation>
    <scope>NUCLEOTIDE SEQUENCE [LARGE SCALE GENOMIC DNA]</scope>
    <source>
        <strain evidence="1 2">NIES-2520</strain>
    </source>
</reference>